<gene>
    <name evidence="4" type="ORF">PPERSA_04692</name>
</gene>
<name>A0A0V0R4R2_PSEPJ</name>
<comment type="similarity">
    <text evidence="1">Belongs to the importin alpha family.</text>
</comment>
<evidence type="ECO:0000313" key="4">
    <source>
        <dbReference type="EMBL" id="KRX09386.1"/>
    </source>
</evidence>
<dbReference type="GO" id="GO:0015031">
    <property type="term" value="P:protein transport"/>
    <property type="evidence" value="ECO:0007669"/>
    <property type="project" value="UniProtKB-KW"/>
</dbReference>
<organism evidence="4 5">
    <name type="scientific">Pseudocohnilembus persalinus</name>
    <name type="common">Ciliate</name>
    <dbReference type="NCBI Taxonomy" id="266149"/>
    <lineage>
        <taxon>Eukaryota</taxon>
        <taxon>Sar</taxon>
        <taxon>Alveolata</taxon>
        <taxon>Ciliophora</taxon>
        <taxon>Intramacronucleata</taxon>
        <taxon>Oligohymenophorea</taxon>
        <taxon>Scuticociliatia</taxon>
        <taxon>Philasterida</taxon>
        <taxon>Pseudocohnilembidae</taxon>
        <taxon>Pseudocohnilembus</taxon>
    </lineage>
</organism>
<reference evidence="4 5" key="1">
    <citation type="journal article" date="2015" name="Sci. Rep.">
        <title>Genome of the facultative scuticociliatosis pathogen Pseudocohnilembus persalinus provides insight into its virulence through horizontal gene transfer.</title>
        <authorList>
            <person name="Xiong J."/>
            <person name="Wang G."/>
            <person name="Cheng J."/>
            <person name="Tian M."/>
            <person name="Pan X."/>
            <person name="Warren A."/>
            <person name="Jiang C."/>
            <person name="Yuan D."/>
            <person name="Miao W."/>
        </authorList>
    </citation>
    <scope>NUCLEOTIDE SEQUENCE [LARGE SCALE GENOMIC DNA]</scope>
    <source>
        <strain evidence="4">36N120E</strain>
    </source>
</reference>
<dbReference type="EMBL" id="LDAU01000051">
    <property type="protein sequence ID" value="KRX09386.1"/>
    <property type="molecule type" value="Genomic_DNA"/>
</dbReference>
<sequence length="581" mass="68797">MQQNIQQNQEQNQISQDKKQLFLKREENQVEIRKNQRDFYLNQNRKHQIQKTQKSTNIYDQGIDITYPEQNDNQNNNYNNQDYLQQDVQNFQEKAVTEPKMLQEYINIIKQNNNQHEILKAIKILRLSTSYQNCPTNYLGNMKIVQENHIVKEILQAFKNNQNKDYQREIIKLLLQYLQGTTKQTEQVLEAEIYIFDSYRNGLSLFDYLFDLYFRNKDLESLENVAFALGNIIGTKLEYKEELIKNNIFTRLIQVLNYYTNQNNQQQQISNLFKHIAWSLCTLTREDPPAGYEFKIDNIQFLVKLLINSQEEEFLMDIAWTILQIVKIHIKADQQIGNTGAIQFLLQCNILQAIEKLIQKSQLPLVLPALRMYSLLLQGDDQITKNILNLTNNVILKRIHDHVTHTMRVVRYEAIVVIGEIAQKHDQQIQEIVLNKFIETIIYKADKDDQKVIQKCLEVINQVFQSFQEQKLYLLVNVNLYDVLRVYLSNTETDSANTFYSLSILESILKICIKQPLILNDPNKIEKVVKFIEEKELIYMVEGYQNNPYENIYKKSFNILDMYKKLENGQFLIENGEIELD</sequence>
<evidence type="ECO:0000256" key="1">
    <source>
        <dbReference type="ARBA" id="ARBA00010394"/>
    </source>
</evidence>
<dbReference type="OrthoDB" id="29145at2759"/>
<proteinExistence type="inferred from homology"/>
<evidence type="ECO:0000313" key="5">
    <source>
        <dbReference type="Proteomes" id="UP000054937"/>
    </source>
</evidence>
<dbReference type="AlphaFoldDB" id="A0A0V0R4R2"/>
<dbReference type="Proteomes" id="UP000054937">
    <property type="component" value="Unassembled WGS sequence"/>
</dbReference>
<dbReference type="InterPro" id="IPR016024">
    <property type="entry name" value="ARM-type_fold"/>
</dbReference>
<accession>A0A0V0R4R2</accession>
<protein>
    <submittedName>
        <fullName evidence="4">Armadillo-type fold</fullName>
    </submittedName>
</protein>
<dbReference type="PANTHER" id="PTHR23316">
    <property type="entry name" value="IMPORTIN ALPHA"/>
    <property type="match status" value="1"/>
</dbReference>
<dbReference type="SUPFAM" id="SSF48371">
    <property type="entry name" value="ARM repeat"/>
    <property type="match status" value="1"/>
</dbReference>
<dbReference type="InParanoid" id="A0A0V0R4R2"/>
<dbReference type="InterPro" id="IPR011989">
    <property type="entry name" value="ARM-like"/>
</dbReference>
<evidence type="ECO:0000256" key="3">
    <source>
        <dbReference type="ARBA" id="ARBA00022927"/>
    </source>
</evidence>
<dbReference type="Gene3D" id="1.25.10.10">
    <property type="entry name" value="Leucine-rich Repeat Variant"/>
    <property type="match status" value="1"/>
</dbReference>
<keyword evidence="3" id="KW-0653">Protein transport</keyword>
<keyword evidence="5" id="KW-1185">Reference proteome</keyword>
<comment type="caution">
    <text evidence="4">The sequence shown here is derived from an EMBL/GenBank/DDBJ whole genome shotgun (WGS) entry which is preliminary data.</text>
</comment>
<evidence type="ECO:0000256" key="2">
    <source>
        <dbReference type="ARBA" id="ARBA00022448"/>
    </source>
</evidence>
<keyword evidence="2" id="KW-0813">Transport</keyword>